<evidence type="ECO:0000313" key="3">
    <source>
        <dbReference type="Proteomes" id="UP001367508"/>
    </source>
</evidence>
<protein>
    <submittedName>
        <fullName evidence="2">Uncharacterized protein</fullName>
    </submittedName>
</protein>
<name>A0AAN9LYW3_CANGL</name>
<organism evidence="2 3">
    <name type="scientific">Canavalia gladiata</name>
    <name type="common">Sword bean</name>
    <name type="synonym">Dolichos gladiatus</name>
    <dbReference type="NCBI Taxonomy" id="3824"/>
    <lineage>
        <taxon>Eukaryota</taxon>
        <taxon>Viridiplantae</taxon>
        <taxon>Streptophyta</taxon>
        <taxon>Embryophyta</taxon>
        <taxon>Tracheophyta</taxon>
        <taxon>Spermatophyta</taxon>
        <taxon>Magnoliopsida</taxon>
        <taxon>eudicotyledons</taxon>
        <taxon>Gunneridae</taxon>
        <taxon>Pentapetalae</taxon>
        <taxon>rosids</taxon>
        <taxon>fabids</taxon>
        <taxon>Fabales</taxon>
        <taxon>Fabaceae</taxon>
        <taxon>Papilionoideae</taxon>
        <taxon>50 kb inversion clade</taxon>
        <taxon>NPAAA clade</taxon>
        <taxon>indigoferoid/millettioid clade</taxon>
        <taxon>Phaseoleae</taxon>
        <taxon>Canavalia</taxon>
    </lineage>
</organism>
<reference evidence="2 3" key="1">
    <citation type="submission" date="2024-01" db="EMBL/GenBank/DDBJ databases">
        <title>The genomes of 5 underutilized Papilionoideae crops provide insights into root nodulation and disease resistanc.</title>
        <authorList>
            <person name="Jiang F."/>
        </authorList>
    </citation>
    <scope>NUCLEOTIDE SEQUENCE [LARGE SCALE GENOMIC DNA]</scope>
    <source>
        <strain evidence="2">LVBAO_FW01</strain>
        <tissue evidence="2">Leaves</tissue>
    </source>
</reference>
<evidence type="ECO:0000313" key="2">
    <source>
        <dbReference type="EMBL" id="KAK7345000.1"/>
    </source>
</evidence>
<accession>A0AAN9LYW3</accession>
<feature type="region of interest" description="Disordered" evidence="1">
    <location>
        <begin position="112"/>
        <end position="169"/>
    </location>
</feature>
<dbReference type="EMBL" id="JAYMYQ010000003">
    <property type="protein sequence ID" value="KAK7345000.1"/>
    <property type="molecule type" value="Genomic_DNA"/>
</dbReference>
<comment type="caution">
    <text evidence="2">The sequence shown here is derived from an EMBL/GenBank/DDBJ whole genome shotgun (WGS) entry which is preliminary data.</text>
</comment>
<dbReference type="AlphaFoldDB" id="A0AAN9LYW3"/>
<dbReference type="Proteomes" id="UP001367508">
    <property type="component" value="Unassembled WGS sequence"/>
</dbReference>
<keyword evidence="3" id="KW-1185">Reference proteome</keyword>
<gene>
    <name evidence="2" type="ORF">VNO77_15335</name>
</gene>
<sequence>MPGGPLLGLLDISYTSTCLNFAIKFPEGEVALESELHLRSSKAPISLKLGALRVEFWPRKHPNLGIFEQLSRTSFCLECMSIASLSATGSSYGMGSAAMCFEAQPSGWGTVDSSMTSVRTPSHEPHVPGIPQARQASNMRNPKRAIKPLSHRLSRRSHEAMQKSTPHFQ</sequence>
<evidence type="ECO:0000256" key="1">
    <source>
        <dbReference type="SAM" id="MobiDB-lite"/>
    </source>
</evidence>
<feature type="compositionally biased region" description="Basic residues" evidence="1">
    <location>
        <begin position="141"/>
        <end position="155"/>
    </location>
</feature>
<proteinExistence type="predicted"/>